<dbReference type="EC" id="3.4.21.-" evidence="2"/>
<dbReference type="GO" id="GO:0006508">
    <property type="term" value="P:proteolysis"/>
    <property type="evidence" value="ECO:0007669"/>
    <property type="project" value="UniProtKB-KW"/>
</dbReference>
<dbReference type="GO" id="GO:0004252">
    <property type="term" value="F:serine-type endopeptidase activity"/>
    <property type="evidence" value="ECO:0007669"/>
    <property type="project" value="UniProtKB-UniRule"/>
</dbReference>
<dbReference type="Gene3D" id="3.40.50.1820">
    <property type="entry name" value="alpha/beta hydrolase"/>
    <property type="match status" value="1"/>
</dbReference>
<dbReference type="EMBL" id="HBGY01025456">
    <property type="protein sequence ID" value="CAD9598067.1"/>
    <property type="molecule type" value="Transcribed_RNA"/>
</dbReference>
<dbReference type="InterPro" id="IPR029058">
    <property type="entry name" value="AB_hydrolase_fold"/>
</dbReference>
<evidence type="ECO:0000259" key="3">
    <source>
        <dbReference type="Pfam" id="PF00326"/>
    </source>
</evidence>
<accession>A0A7S2L8I7</accession>
<dbReference type="GO" id="GO:0005829">
    <property type="term" value="C:cytosol"/>
    <property type="evidence" value="ECO:0007669"/>
    <property type="project" value="TreeGrafter"/>
</dbReference>
<dbReference type="GO" id="GO:0070012">
    <property type="term" value="F:oligopeptidase activity"/>
    <property type="evidence" value="ECO:0007669"/>
    <property type="project" value="TreeGrafter"/>
</dbReference>
<dbReference type="InterPro" id="IPR001375">
    <property type="entry name" value="Peptidase_S9_cat"/>
</dbReference>
<dbReference type="SUPFAM" id="SSF53474">
    <property type="entry name" value="alpha/beta-Hydrolases"/>
    <property type="match status" value="1"/>
</dbReference>
<evidence type="ECO:0000256" key="2">
    <source>
        <dbReference type="RuleBase" id="RU368024"/>
    </source>
</evidence>
<reference evidence="4" key="1">
    <citation type="submission" date="2021-01" db="EMBL/GenBank/DDBJ databases">
        <authorList>
            <person name="Corre E."/>
            <person name="Pelletier E."/>
            <person name="Niang G."/>
            <person name="Scheremetjew M."/>
            <person name="Finn R."/>
            <person name="Kale V."/>
            <person name="Holt S."/>
            <person name="Cochrane G."/>
            <person name="Meng A."/>
            <person name="Brown T."/>
            <person name="Cohen L."/>
        </authorList>
    </citation>
    <scope>NUCLEOTIDE SEQUENCE</scope>
    <source>
        <strain evidence="4">B650</strain>
    </source>
</reference>
<proteinExistence type="inferred from homology"/>
<feature type="domain" description="Peptidase S9 prolyl oligopeptidase catalytic" evidence="3">
    <location>
        <begin position="595"/>
        <end position="802"/>
    </location>
</feature>
<dbReference type="InterPro" id="IPR002470">
    <property type="entry name" value="Peptidase_S9A"/>
</dbReference>
<keyword evidence="2" id="KW-0645">Protease</keyword>
<evidence type="ECO:0000313" key="4">
    <source>
        <dbReference type="EMBL" id="CAD9598067.1"/>
    </source>
</evidence>
<dbReference type="PRINTS" id="PR00862">
    <property type="entry name" value="PROLIGOPTASE"/>
</dbReference>
<dbReference type="SUPFAM" id="SSF50993">
    <property type="entry name" value="Peptidase/esterase 'gauge' domain"/>
    <property type="match status" value="1"/>
</dbReference>
<organism evidence="4">
    <name type="scientific">Leptocylindrus danicus</name>
    <dbReference type="NCBI Taxonomy" id="163516"/>
    <lineage>
        <taxon>Eukaryota</taxon>
        <taxon>Sar</taxon>
        <taxon>Stramenopiles</taxon>
        <taxon>Ochrophyta</taxon>
        <taxon>Bacillariophyta</taxon>
        <taxon>Coscinodiscophyceae</taxon>
        <taxon>Chaetocerotophycidae</taxon>
        <taxon>Leptocylindrales</taxon>
        <taxon>Leptocylindraceae</taxon>
        <taxon>Leptocylindrus</taxon>
    </lineage>
</organism>
<dbReference type="PANTHER" id="PTHR42881:SF13">
    <property type="entry name" value="PROLYL ENDOPEPTIDASE"/>
    <property type="match status" value="1"/>
</dbReference>
<name>A0A7S2L8I7_9STRA</name>
<dbReference type="PANTHER" id="PTHR42881">
    <property type="entry name" value="PROLYL ENDOPEPTIDASE"/>
    <property type="match status" value="1"/>
</dbReference>
<gene>
    <name evidence="4" type="ORF">LDAN0321_LOCUS15712</name>
</gene>
<sequence length="810" mass="89705">MNSPPSIAINSNTLESLALFAASIGLHLLLLRPASAFGSFSTSSSKKQTITDPYIYLEEVESEESLAFARSENEKCLAALGSPEESESYGKLLQVLENDDRIPYAGKMGKSFGNDDDEELVYNFWRDKNNTKGIWRRTTLRSYKSDQKPDWETIIDLDELGKKDNISWVYKGTTPLARSRDDPLKNENGRTVTRSLISLSVGGADATVLRELCLVNKTFVCDATANDGDELGNWEFTLPEAKTRASYKSRDVLYVGSDFGSGSLTDSGYPRVVKEWARGTSIEDAPIIFEGETTDVSVSAYINDQRSRGGPIYEMHHRSLTFYTSRQWARKLEPEHLLPAADPKRIGAPEPADFVEMDVQEDAYVSFFSNLLTIKLRSDWEVGGRTYKTGSLLVVPFDDFVSQGKDSCTFQVLFEPSESSALDDYCVTKNFIILSIIEDVKSKLTFLKFDVENGSFTEVGGDGEAKIRSTNAWAVDSTESDEFWCSTSGYTQPTTLYIADANSLDESSSLASHRGGSSQASFYMTNLIKSLPPQYAGDGFDVQQRLATSKDGTKIPYFLVVKKGIKMDGNTPTLLYGYGGFEISMTPHYAGTQGVAWLERGGAYVEANIRGGGEYGPGWHQAALKANRNKAFEDFIAVAEDLCESGLCKPQTLGTRGGSNGGLLMGMMLILRPDLFGAIHCAVPLLDMQRFHTLLAGASWMAEYGNPDTDDWDKFLRNYSPYHLINENEEYPPILFTTSTRDDRVHPAHARKMVKKLHDVGNGRWPVYYYENIEGGHGGAADSKQSAFMLSLAYDFLWNTLSKGVSDASD</sequence>
<dbReference type="InterPro" id="IPR051167">
    <property type="entry name" value="Prolyl_oligopep/macrocyclase"/>
</dbReference>
<keyword evidence="2" id="KW-0720">Serine protease</keyword>
<dbReference type="Pfam" id="PF00326">
    <property type="entry name" value="Peptidase_S9"/>
    <property type="match status" value="1"/>
</dbReference>
<comment type="similarity">
    <text evidence="1 2">Belongs to the peptidase S9A family.</text>
</comment>
<dbReference type="AlphaFoldDB" id="A0A7S2L8I7"/>
<protein>
    <recommendedName>
        <fullName evidence="2">Prolyl endopeptidase</fullName>
        <ecNumber evidence="2">3.4.21.-</ecNumber>
    </recommendedName>
</protein>
<dbReference type="Gene3D" id="2.130.10.120">
    <property type="entry name" value="Prolyl oligopeptidase, N-terminal domain"/>
    <property type="match status" value="1"/>
</dbReference>
<evidence type="ECO:0000256" key="1">
    <source>
        <dbReference type="ARBA" id="ARBA00005228"/>
    </source>
</evidence>
<keyword evidence="2" id="KW-0378">Hydrolase</keyword>